<dbReference type="PROSITE" id="PS51332">
    <property type="entry name" value="B12_BINDING"/>
    <property type="match status" value="1"/>
</dbReference>
<evidence type="ECO:0000256" key="4">
    <source>
        <dbReference type="ARBA" id="ARBA00023004"/>
    </source>
</evidence>
<evidence type="ECO:0000259" key="6">
    <source>
        <dbReference type="PROSITE" id="PS51332"/>
    </source>
</evidence>
<dbReference type="InterPro" id="IPR006158">
    <property type="entry name" value="Cobalamin-bd"/>
</dbReference>
<dbReference type="EMBL" id="JARAVY010000017">
    <property type="protein sequence ID" value="MDX2913940.1"/>
    <property type="molecule type" value="Genomic_DNA"/>
</dbReference>
<organism evidence="7 8">
    <name type="scientific">Streptomyces griseiscabiei</name>
    <dbReference type="NCBI Taxonomy" id="2993540"/>
    <lineage>
        <taxon>Bacteria</taxon>
        <taxon>Bacillati</taxon>
        <taxon>Actinomycetota</taxon>
        <taxon>Actinomycetes</taxon>
        <taxon>Kitasatosporales</taxon>
        <taxon>Streptomycetaceae</taxon>
        <taxon>Streptomyces</taxon>
    </lineage>
</organism>
<gene>
    <name evidence="7" type="ORF">PV517_35395</name>
</gene>
<feature type="domain" description="B12-binding" evidence="6">
    <location>
        <begin position="130"/>
        <end position="264"/>
    </location>
</feature>
<reference evidence="7 8" key="1">
    <citation type="journal article" date="2023" name="Microb. Genom.">
        <title>Mesoterricola silvestris gen. nov., sp. nov., Mesoterricola sediminis sp. nov., Geothrix oryzae sp. nov., Geothrix edaphica sp. nov., Geothrix rubra sp. nov., and Geothrix limicola sp. nov., six novel members of Acidobacteriota isolated from soils.</title>
        <authorList>
            <person name="Weisberg A.J."/>
            <person name="Pearce E."/>
            <person name="Kramer C.G."/>
            <person name="Chang J.H."/>
            <person name="Clarke C.R."/>
        </authorList>
    </citation>
    <scope>NUCLEOTIDE SEQUENCE [LARGE SCALE GENOMIC DNA]</scope>
    <source>
        <strain evidence="7 8">NRRL_B-2795</strain>
    </source>
</reference>
<keyword evidence="4" id="KW-0408">Iron</keyword>
<dbReference type="Proteomes" id="UP001271723">
    <property type="component" value="Unassembled WGS sequence"/>
</dbReference>
<keyword evidence="8" id="KW-1185">Reference proteome</keyword>
<evidence type="ECO:0000313" key="7">
    <source>
        <dbReference type="EMBL" id="MDX2913940.1"/>
    </source>
</evidence>
<dbReference type="SFLD" id="SFLDG01082">
    <property type="entry name" value="B12-binding_domain_containing"/>
    <property type="match status" value="1"/>
</dbReference>
<evidence type="ECO:0000256" key="3">
    <source>
        <dbReference type="ARBA" id="ARBA00022723"/>
    </source>
</evidence>
<dbReference type="RefSeq" id="WP_237277336.1">
    <property type="nucleotide sequence ID" value="NZ_JAGJBZ010000005.1"/>
</dbReference>
<evidence type="ECO:0000313" key="8">
    <source>
        <dbReference type="Proteomes" id="UP001271723"/>
    </source>
</evidence>
<dbReference type="InterPro" id="IPR034532">
    <property type="entry name" value="OxsB-like"/>
</dbReference>
<sequence length="716" mass="78938">MDDRHTAVLDRMARAVTTANPGIRPLTSSDRAALEPLLISPNHVRSWLEAHLEGTPGRVRVSGTLDRRLLLLERPDGRWVAADLSGTEHASRHWPRWSEGHVRLDTPDSWLSHAELAETAVHRLTRPDVHLMALYHPEFFPLPRFPLGISDVARAARSTLMGTVTLSDMQLGVTVEDLLKQLTTGVADIVGISATFGQHDLMLQLLEAAFALPTPPLVVAGGSLTARNERLLLERYPDLLVARGGGEATIEGVLAHWHGDIPREEIPGIGYTGAARGGTMAISRRRTAKPVARDTASDILPELDLLPPTFAHHGVAQLETSRGCTNTCSFCPRGHKGLWAGAAPGRLPWILNELGQVFDRHPNISRTLYLVDEEIIGAGDAAVSRVLELGRTLHEAGFTWESSCRIDQTVRIDRNEAWHVERARMWRTLVDLGLRRMLFGVESGVDSILTRFNKETTAEQNALAIRTLSALGVPTRYTYITFDPLMSLDELKATHAFQGRTDLLLRPQPGLAPRQIVRGVRDEEWVAAHTTGRPLHTGISYMLVSMECLIGAAYTRQASAEGLTGQPEPLMGRVACRYRDWRIGVASGWAQRWVDRHFALDYTFKSLEKVLDGPPRHAVRQARVVLKDAAYEVLGDVIGAVEQYDLERPEHEAALSARIETALQARAGMLRDRMAATAAEVGRHLSGEHAATLAREHGRWASATSWELINAGESCA</sequence>
<accession>A0ABU4LDT4</accession>
<evidence type="ECO:0000256" key="1">
    <source>
        <dbReference type="ARBA" id="ARBA00001966"/>
    </source>
</evidence>
<dbReference type="SFLD" id="SFLDS00029">
    <property type="entry name" value="Radical_SAM"/>
    <property type="match status" value="1"/>
</dbReference>
<keyword evidence="5" id="KW-0411">Iron-sulfur</keyword>
<dbReference type="PANTHER" id="PTHR43409:SF7">
    <property type="entry name" value="BLL1977 PROTEIN"/>
    <property type="match status" value="1"/>
</dbReference>
<keyword evidence="3" id="KW-0479">Metal-binding</keyword>
<dbReference type="InterPro" id="IPR051198">
    <property type="entry name" value="BchE-like"/>
</dbReference>
<comment type="caution">
    <text evidence="7">The sequence shown here is derived from an EMBL/GenBank/DDBJ whole genome shotgun (WGS) entry which is preliminary data.</text>
</comment>
<comment type="cofactor">
    <cofactor evidence="1">
        <name>[4Fe-4S] cluster</name>
        <dbReference type="ChEBI" id="CHEBI:49883"/>
    </cofactor>
</comment>
<name>A0ABU4LDT4_9ACTN</name>
<evidence type="ECO:0000256" key="5">
    <source>
        <dbReference type="ARBA" id="ARBA00023014"/>
    </source>
</evidence>
<evidence type="ECO:0000256" key="2">
    <source>
        <dbReference type="ARBA" id="ARBA00022691"/>
    </source>
</evidence>
<dbReference type="PANTHER" id="PTHR43409">
    <property type="entry name" value="ANAEROBIC MAGNESIUM-PROTOPORPHYRIN IX MONOMETHYL ESTER CYCLASE-RELATED"/>
    <property type="match status" value="1"/>
</dbReference>
<protein>
    <submittedName>
        <fullName evidence="7">Radical SAM protein</fullName>
    </submittedName>
</protein>
<dbReference type="InterPro" id="IPR007197">
    <property type="entry name" value="rSAM"/>
</dbReference>
<dbReference type="SFLD" id="SFLDF00430">
    <property type="entry name" value="OxsB-like"/>
    <property type="match status" value="1"/>
</dbReference>
<proteinExistence type="predicted"/>
<keyword evidence="2" id="KW-0949">S-adenosyl-L-methionine</keyword>
<dbReference type="SUPFAM" id="SSF102114">
    <property type="entry name" value="Radical SAM enzymes"/>
    <property type="match status" value="1"/>
</dbReference>
<dbReference type="InterPro" id="IPR058240">
    <property type="entry name" value="rSAM_sf"/>
</dbReference>